<dbReference type="EC" id="3.1.1.29" evidence="1 7"/>
<dbReference type="InterPro" id="IPR018171">
    <property type="entry name" value="Pept_tRNA_hydro_CS"/>
</dbReference>
<dbReference type="EMBL" id="QAYG01000017">
    <property type="protein sequence ID" value="PTW53187.1"/>
    <property type="molecule type" value="Genomic_DNA"/>
</dbReference>
<comment type="subcellular location">
    <subcellularLocation>
        <location evidence="7">Cytoplasm</location>
    </subcellularLocation>
</comment>
<dbReference type="Gene3D" id="3.40.50.1470">
    <property type="entry name" value="Peptidyl-tRNA hydrolase"/>
    <property type="match status" value="1"/>
</dbReference>
<dbReference type="Pfam" id="PF01195">
    <property type="entry name" value="Pept_tRNA_hydro"/>
    <property type="match status" value="1"/>
</dbReference>
<dbReference type="Proteomes" id="UP000244081">
    <property type="component" value="Unassembled WGS sequence"/>
</dbReference>
<evidence type="ECO:0000256" key="10">
    <source>
        <dbReference type="SAM" id="MobiDB-lite"/>
    </source>
</evidence>
<feature type="site" description="Discriminates between blocked and unblocked aminoacyl-tRNA" evidence="7">
    <location>
        <position position="9"/>
    </location>
</feature>
<evidence type="ECO:0000313" key="11">
    <source>
        <dbReference type="EMBL" id="PTW53187.1"/>
    </source>
</evidence>
<dbReference type="RefSeq" id="WP_107992125.1">
    <property type="nucleotide sequence ID" value="NZ_QAYG01000017.1"/>
</dbReference>
<dbReference type="GO" id="GO:0005737">
    <property type="term" value="C:cytoplasm"/>
    <property type="evidence" value="ECO:0007669"/>
    <property type="project" value="UniProtKB-SubCell"/>
</dbReference>
<dbReference type="SUPFAM" id="SSF53178">
    <property type="entry name" value="Peptidyl-tRNA hydrolase-like"/>
    <property type="match status" value="1"/>
</dbReference>
<keyword evidence="2 7" id="KW-0820">tRNA-binding</keyword>
<keyword evidence="12" id="KW-1185">Reference proteome</keyword>
<evidence type="ECO:0000256" key="7">
    <source>
        <dbReference type="HAMAP-Rule" id="MF_00083"/>
    </source>
</evidence>
<evidence type="ECO:0000313" key="12">
    <source>
        <dbReference type="Proteomes" id="UP000244081"/>
    </source>
</evidence>
<comment type="similarity">
    <text evidence="5 7 9">Belongs to the PTH family.</text>
</comment>
<comment type="function">
    <text evidence="7">Catalyzes the release of premature peptidyl moieties from peptidyl-tRNA molecules trapped in stalled 50S ribosomal subunits, and thus maintains levels of free tRNAs and 50S ribosomes.</text>
</comment>
<dbReference type="InterPro" id="IPR001328">
    <property type="entry name" value="Pept_tRNA_hydro"/>
</dbReference>
<dbReference type="OrthoDB" id="9800507at2"/>
<evidence type="ECO:0000256" key="8">
    <source>
        <dbReference type="RuleBase" id="RU000673"/>
    </source>
</evidence>
<dbReference type="GO" id="GO:0072344">
    <property type="term" value="P:rescue of stalled ribosome"/>
    <property type="evidence" value="ECO:0007669"/>
    <property type="project" value="UniProtKB-UniRule"/>
</dbReference>
<evidence type="ECO:0000256" key="5">
    <source>
        <dbReference type="ARBA" id="ARBA00038063"/>
    </source>
</evidence>
<comment type="caution">
    <text evidence="11">The sequence shown here is derived from an EMBL/GenBank/DDBJ whole genome shotgun (WGS) entry which is preliminary data.</text>
</comment>
<evidence type="ECO:0000256" key="3">
    <source>
        <dbReference type="ARBA" id="ARBA00022801"/>
    </source>
</evidence>
<protein>
    <recommendedName>
        <fullName evidence="6 7">Peptidyl-tRNA hydrolase</fullName>
        <shortName evidence="7">Pth</shortName>
        <ecNumber evidence="1 7">3.1.1.29</ecNumber>
    </recommendedName>
</protein>
<evidence type="ECO:0000256" key="4">
    <source>
        <dbReference type="ARBA" id="ARBA00022884"/>
    </source>
</evidence>
<dbReference type="PROSITE" id="PS01195">
    <property type="entry name" value="PEPT_TRNA_HYDROL_1"/>
    <property type="match status" value="1"/>
</dbReference>
<evidence type="ECO:0000256" key="2">
    <source>
        <dbReference type="ARBA" id="ARBA00022555"/>
    </source>
</evidence>
<feature type="binding site" evidence="7">
    <location>
        <position position="14"/>
    </location>
    <ligand>
        <name>tRNA</name>
        <dbReference type="ChEBI" id="CHEBI:17843"/>
    </ligand>
</feature>
<comment type="function">
    <text evidence="7">Hydrolyzes ribosome-free peptidyl-tRNAs (with 1 or more amino acids incorporated), which drop off the ribosome during protein synthesis, or as a result of ribosome stalling.</text>
</comment>
<dbReference type="GO" id="GO:0006515">
    <property type="term" value="P:protein quality control for misfolded or incompletely synthesized proteins"/>
    <property type="evidence" value="ECO:0007669"/>
    <property type="project" value="UniProtKB-UniRule"/>
</dbReference>
<accession>A0A2T5UNV3</accession>
<feature type="site" description="Stabilizes the basic form of H active site to accept a proton" evidence="7">
    <location>
        <position position="92"/>
    </location>
</feature>
<feature type="binding site" evidence="7">
    <location>
        <position position="113"/>
    </location>
    <ligand>
        <name>tRNA</name>
        <dbReference type="ChEBI" id="CHEBI:17843"/>
    </ligand>
</feature>
<feature type="region of interest" description="Disordered" evidence="10">
    <location>
        <begin position="189"/>
        <end position="246"/>
    </location>
</feature>
<dbReference type="CDD" id="cd00462">
    <property type="entry name" value="PTH"/>
    <property type="match status" value="1"/>
</dbReference>
<dbReference type="PANTHER" id="PTHR17224:SF1">
    <property type="entry name" value="PEPTIDYL-TRNA HYDROLASE"/>
    <property type="match status" value="1"/>
</dbReference>
<organism evidence="11 12">
    <name type="scientific">Breoghania corrubedonensis</name>
    <dbReference type="NCBI Taxonomy" id="665038"/>
    <lineage>
        <taxon>Bacteria</taxon>
        <taxon>Pseudomonadati</taxon>
        <taxon>Pseudomonadota</taxon>
        <taxon>Alphaproteobacteria</taxon>
        <taxon>Hyphomicrobiales</taxon>
        <taxon>Stappiaceae</taxon>
        <taxon>Breoghania</taxon>
    </lineage>
</organism>
<dbReference type="AlphaFoldDB" id="A0A2T5UNV3"/>
<dbReference type="GO" id="GO:0004045">
    <property type="term" value="F:peptidyl-tRNA hydrolase activity"/>
    <property type="evidence" value="ECO:0007669"/>
    <property type="project" value="UniProtKB-UniRule"/>
</dbReference>
<dbReference type="NCBIfam" id="TIGR00447">
    <property type="entry name" value="pth"/>
    <property type="match status" value="1"/>
</dbReference>
<comment type="subunit">
    <text evidence="7">Monomer.</text>
</comment>
<proteinExistence type="inferred from homology"/>
<keyword evidence="4 7" id="KW-0694">RNA-binding</keyword>
<dbReference type="InterPro" id="IPR036416">
    <property type="entry name" value="Pept_tRNA_hydro_sf"/>
</dbReference>
<keyword evidence="3 7" id="KW-0378">Hydrolase</keyword>
<dbReference type="GO" id="GO:0000049">
    <property type="term" value="F:tRNA binding"/>
    <property type="evidence" value="ECO:0007669"/>
    <property type="project" value="UniProtKB-UniRule"/>
</dbReference>
<keyword evidence="7" id="KW-0963">Cytoplasm</keyword>
<sequence>MLVIVGLGNPGTQYAKNRHNIGFMAVDAIHRRNPSFTPWRKRFQAETSEGNLAGEKVILLKPQTYMNESGQAVGAAMRFFKLSPSDITVLYDELDLVPGKVKIKVGGGSGGHNGIKSIDAHIGKDYRRVRLGIGHPGSKERVTGYVLGDFAKVDQDWLEPLLDTVADNADLLVHSNDGEFMNRVHKAVTGKGDNMPEGSTPAGRPKAARTGQSHIRQARTKAKPEMPKEGPLAAMLKGLLGSKDSN</sequence>
<evidence type="ECO:0000256" key="9">
    <source>
        <dbReference type="RuleBase" id="RU004320"/>
    </source>
</evidence>
<feature type="active site" description="Proton acceptor" evidence="7">
    <location>
        <position position="19"/>
    </location>
</feature>
<gene>
    <name evidence="7" type="primary">pth</name>
    <name evidence="11" type="ORF">C8N35_1173</name>
</gene>
<name>A0A2T5UNV3_9HYPH</name>
<dbReference type="FunFam" id="3.40.50.1470:FF:000001">
    <property type="entry name" value="Peptidyl-tRNA hydrolase"/>
    <property type="match status" value="1"/>
</dbReference>
<dbReference type="PROSITE" id="PS01196">
    <property type="entry name" value="PEPT_TRNA_HYDROL_2"/>
    <property type="match status" value="1"/>
</dbReference>
<evidence type="ECO:0000256" key="1">
    <source>
        <dbReference type="ARBA" id="ARBA00013260"/>
    </source>
</evidence>
<feature type="binding site" evidence="7">
    <location>
        <position position="67"/>
    </location>
    <ligand>
        <name>tRNA</name>
        <dbReference type="ChEBI" id="CHEBI:17843"/>
    </ligand>
</feature>
<dbReference type="HAMAP" id="MF_00083">
    <property type="entry name" value="Pept_tRNA_hydro_bact"/>
    <property type="match status" value="1"/>
</dbReference>
<reference evidence="11 12" key="1">
    <citation type="submission" date="2018-04" db="EMBL/GenBank/DDBJ databases">
        <title>Genomic Encyclopedia of Archaeal and Bacterial Type Strains, Phase II (KMG-II): from individual species to whole genera.</title>
        <authorList>
            <person name="Goeker M."/>
        </authorList>
    </citation>
    <scope>NUCLEOTIDE SEQUENCE [LARGE SCALE GENOMIC DNA]</scope>
    <source>
        <strain evidence="11 12">DSM 23382</strain>
    </source>
</reference>
<comment type="catalytic activity">
    <reaction evidence="7 8">
        <text>an N-acyl-L-alpha-aminoacyl-tRNA + H2O = an N-acyl-L-amino acid + a tRNA + H(+)</text>
        <dbReference type="Rhea" id="RHEA:54448"/>
        <dbReference type="Rhea" id="RHEA-COMP:10123"/>
        <dbReference type="Rhea" id="RHEA-COMP:13883"/>
        <dbReference type="ChEBI" id="CHEBI:15377"/>
        <dbReference type="ChEBI" id="CHEBI:15378"/>
        <dbReference type="ChEBI" id="CHEBI:59874"/>
        <dbReference type="ChEBI" id="CHEBI:78442"/>
        <dbReference type="ChEBI" id="CHEBI:138191"/>
        <dbReference type="EC" id="3.1.1.29"/>
    </reaction>
</comment>
<evidence type="ECO:0000256" key="6">
    <source>
        <dbReference type="ARBA" id="ARBA00050038"/>
    </source>
</evidence>
<dbReference type="PANTHER" id="PTHR17224">
    <property type="entry name" value="PEPTIDYL-TRNA HYDROLASE"/>
    <property type="match status" value="1"/>
</dbReference>
<feature type="binding site" evidence="7">
    <location>
        <position position="65"/>
    </location>
    <ligand>
        <name>tRNA</name>
        <dbReference type="ChEBI" id="CHEBI:17843"/>
    </ligand>
</feature>